<dbReference type="Pfam" id="PF13778">
    <property type="entry name" value="DUF4174"/>
    <property type="match status" value="1"/>
</dbReference>
<evidence type="ECO:0000313" key="5">
    <source>
        <dbReference type="Proteomes" id="UP000199438"/>
    </source>
</evidence>
<feature type="domain" description="DUF4174" evidence="3">
    <location>
        <begin position="24"/>
        <end position="137"/>
    </location>
</feature>
<dbReference type="InterPro" id="IPR025232">
    <property type="entry name" value="DUF4174"/>
</dbReference>
<keyword evidence="1 2" id="KW-0732">Signal</keyword>
<gene>
    <name evidence="4" type="ORF">SAMN04487907_101708</name>
</gene>
<evidence type="ECO:0000313" key="4">
    <source>
        <dbReference type="EMBL" id="SFB80407.1"/>
    </source>
</evidence>
<proteinExistence type="predicted"/>
<feature type="signal peptide" evidence="2">
    <location>
        <begin position="1"/>
        <end position="19"/>
    </location>
</feature>
<dbReference type="STRING" id="1334022.SAMN04487907_101708"/>
<organism evidence="4 5">
    <name type="scientific">Zunongwangia mangrovi</name>
    <dbReference type="NCBI Taxonomy" id="1334022"/>
    <lineage>
        <taxon>Bacteria</taxon>
        <taxon>Pseudomonadati</taxon>
        <taxon>Bacteroidota</taxon>
        <taxon>Flavobacteriia</taxon>
        <taxon>Flavobacteriales</taxon>
        <taxon>Flavobacteriaceae</taxon>
        <taxon>Zunongwangia</taxon>
    </lineage>
</organism>
<sequence>MKLIAITLFSIMALGNINAQDKDTHLWENRLVLMLTNSKDNSDFKQQLGEFRAQEKDLEERKIVVYQVTPKKYATGISDSPDWNKGDNFYEKFKRSNTNFELILIGLDGGTKLRKKEYTPAEEIFEKIDSMPMRRAEIEQSH</sequence>
<evidence type="ECO:0000256" key="2">
    <source>
        <dbReference type="SAM" id="SignalP"/>
    </source>
</evidence>
<evidence type="ECO:0000256" key="1">
    <source>
        <dbReference type="ARBA" id="ARBA00022729"/>
    </source>
</evidence>
<keyword evidence="5" id="KW-1185">Reference proteome</keyword>
<dbReference type="AlphaFoldDB" id="A0A1I1E011"/>
<reference evidence="5" key="1">
    <citation type="submission" date="2016-10" db="EMBL/GenBank/DDBJ databases">
        <authorList>
            <person name="Varghese N."/>
            <person name="Submissions S."/>
        </authorList>
    </citation>
    <scope>NUCLEOTIDE SEQUENCE [LARGE SCALE GENOMIC DNA]</scope>
    <source>
        <strain evidence="5">DSM 24499</strain>
    </source>
</reference>
<dbReference type="Proteomes" id="UP000199438">
    <property type="component" value="Unassembled WGS sequence"/>
</dbReference>
<accession>A0A1I1E011</accession>
<feature type="chain" id="PRO_5011698400" description="DUF4174 domain-containing protein" evidence="2">
    <location>
        <begin position="20"/>
        <end position="142"/>
    </location>
</feature>
<dbReference type="OrthoDB" id="7362103at2"/>
<dbReference type="RefSeq" id="WP_092539984.1">
    <property type="nucleotide sequence ID" value="NZ_FOKV01000001.1"/>
</dbReference>
<dbReference type="EMBL" id="FOKV01000001">
    <property type="protein sequence ID" value="SFB80407.1"/>
    <property type="molecule type" value="Genomic_DNA"/>
</dbReference>
<evidence type="ECO:0000259" key="3">
    <source>
        <dbReference type="Pfam" id="PF13778"/>
    </source>
</evidence>
<name>A0A1I1E011_9FLAO</name>
<protein>
    <recommendedName>
        <fullName evidence="3">DUF4174 domain-containing protein</fullName>
    </recommendedName>
</protein>